<keyword evidence="4" id="KW-1185">Reference proteome</keyword>
<proteinExistence type="predicted"/>
<dbReference type="InterPro" id="IPR043472">
    <property type="entry name" value="Macro_dom-like"/>
</dbReference>
<dbReference type="AlphaFoldDB" id="A0A3B3WIB5"/>
<dbReference type="GO" id="GO:0140291">
    <property type="term" value="P:peptidyl-glutamate ADP-deribosylation"/>
    <property type="evidence" value="ECO:0007669"/>
    <property type="project" value="TreeGrafter"/>
</dbReference>
<protein>
    <recommendedName>
        <fullName evidence="2">Macro domain-containing protein</fullName>
    </recommendedName>
</protein>
<dbReference type="SUPFAM" id="SSF52949">
    <property type="entry name" value="Macro domain-like"/>
    <property type="match status" value="1"/>
</dbReference>
<feature type="compositionally biased region" description="Polar residues" evidence="1">
    <location>
        <begin position="360"/>
        <end position="371"/>
    </location>
</feature>
<dbReference type="GO" id="GO:0140293">
    <property type="term" value="F:ADP-ribosylglutamate hydrolase activity"/>
    <property type="evidence" value="ECO:0007669"/>
    <property type="project" value="TreeGrafter"/>
</dbReference>
<dbReference type="GO" id="GO:0042278">
    <property type="term" value="P:purine nucleoside metabolic process"/>
    <property type="evidence" value="ECO:0007669"/>
    <property type="project" value="TreeGrafter"/>
</dbReference>
<sequence>MALLTSARVSHIRALPCSALSRIRADFQTAGVKFRHLLPPGSPQLRGTGVTSPVRSHINTAVRGDRFSTTAALRKSSQANGSSSPRGRRGWLGKFALGAAFGVGTGALVQALHTGVLTAMPLKINLDSAERDWKEAKDFLLSLSVKDRRGYYRTSGSVPLDDIPVWTPTAGASTPSRYLRNETLDQKISVYSGDITKLEIDAIVNAANKSLLGGGGVDGAIHRAAGPLLKNECASLHGCETGEAKITCGYGLPAKYVIHTVGPIAQGGVGERERRALRSCYWNSLQTATENAARSVAFPCISTGIYGYPPEQAVHEALAAVREFLDAHHDKLDRVIFCVFLPTDKELYLQNLPLYFPPGNRSTTPPSQTPTHRLGPECYGPKTDAVEDDTWDPSPRCSGVQNDAGE</sequence>
<dbReference type="GO" id="GO:0005654">
    <property type="term" value="C:nucleoplasm"/>
    <property type="evidence" value="ECO:0007669"/>
    <property type="project" value="TreeGrafter"/>
</dbReference>
<feature type="region of interest" description="Disordered" evidence="1">
    <location>
        <begin position="358"/>
        <end position="406"/>
    </location>
</feature>
<evidence type="ECO:0000259" key="2">
    <source>
        <dbReference type="PROSITE" id="PS51154"/>
    </source>
</evidence>
<dbReference type="SMART" id="SM00506">
    <property type="entry name" value="A1pp"/>
    <property type="match status" value="1"/>
</dbReference>
<feature type="domain" description="Macro" evidence="2">
    <location>
        <begin position="175"/>
        <end position="356"/>
    </location>
</feature>
<dbReference type="PANTHER" id="PTHR11106:SF93">
    <property type="entry name" value="ADP-RIBOSE GLYCOHYDROLASE MACROD1"/>
    <property type="match status" value="1"/>
</dbReference>
<dbReference type="Ensembl" id="ENSPMET00000012292.1">
    <property type="protein sequence ID" value="ENSPMEP00000002571.1"/>
    <property type="gene ID" value="ENSPMEG00000003637.1"/>
</dbReference>
<dbReference type="STRING" id="48701.ENSPMEP00000002571"/>
<evidence type="ECO:0000313" key="3">
    <source>
        <dbReference type="Ensembl" id="ENSPMEP00000002571.1"/>
    </source>
</evidence>
<dbReference type="PROSITE" id="PS51154">
    <property type="entry name" value="MACRO"/>
    <property type="match status" value="1"/>
</dbReference>
<dbReference type="CDD" id="cd02908">
    <property type="entry name" value="Macro_OAADPr_deacetylase"/>
    <property type="match status" value="1"/>
</dbReference>
<evidence type="ECO:0000313" key="4">
    <source>
        <dbReference type="Proteomes" id="UP000261480"/>
    </source>
</evidence>
<organism evidence="3 4">
    <name type="scientific">Poecilia mexicana</name>
    <dbReference type="NCBI Taxonomy" id="48701"/>
    <lineage>
        <taxon>Eukaryota</taxon>
        <taxon>Metazoa</taxon>
        <taxon>Chordata</taxon>
        <taxon>Craniata</taxon>
        <taxon>Vertebrata</taxon>
        <taxon>Euteleostomi</taxon>
        <taxon>Actinopterygii</taxon>
        <taxon>Neopterygii</taxon>
        <taxon>Teleostei</taxon>
        <taxon>Neoteleostei</taxon>
        <taxon>Acanthomorphata</taxon>
        <taxon>Ovalentaria</taxon>
        <taxon>Atherinomorphae</taxon>
        <taxon>Cyprinodontiformes</taxon>
        <taxon>Poeciliidae</taxon>
        <taxon>Poeciliinae</taxon>
        <taxon>Poecilia</taxon>
    </lineage>
</organism>
<accession>A0A3B3WIB5</accession>
<dbReference type="Gene3D" id="3.40.220.10">
    <property type="entry name" value="Leucine Aminopeptidase, subunit E, domain 1"/>
    <property type="match status" value="1"/>
</dbReference>
<dbReference type="Proteomes" id="UP000261480">
    <property type="component" value="Unplaced"/>
</dbReference>
<evidence type="ECO:0000256" key="1">
    <source>
        <dbReference type="SAM" id="MobiDB-lite"/>
    </source>
</evidence>
<name>A0A3B3WIB5_9TELE</name>
<dbReference type="NCBIfam" id="NF001664">
    <property type="entry name" value="PRK00431.1-6"/>
    <property type="match status" value="1"/>
</dbReference>
<reference evidence="3" key="2">
    <citation type="submission" date="2025-09" db="UniProtKB">
        <authorList>
            <consortium name="Ensembl"/>
        </authorList>
    </citation>
    <scope>IDENTIFICATION</scope>
</reference>
<dbReference type="InterPro" id="IPR002589">
    <property type="entry name" value="Macro_dom"/>
</dbReference>
<dbReference type="PANTHER" id="PTHR11106">
    <property type="entry name" value="GANGLIOSIDE INDUCED DIFFERENTIATION ASSOCIATED PROTEIN 2-RELATED"/>
    <property type="match status" value="1"/>
</dbReference>
<reference evidence="3" key="1">
    <citation type="submission" date="2025-08" db="UniProtKB">
        <authorList>
            <consortium name="Ensembl"/>
        </authorList>
    </citation>
    <scope>IDENTIFICATION</scope>
</reference>
<dbReference type="GO" id="GO:0006974">
    <property type="term" value="P:DNA damage response"/>
    <property type="evidence" value="ECO:0007669"/>
    <property type="project" value="TreeGrafter"/>
</dbReference>
<dbReference type="Pfam" id="PF01661">
    <property type="entry name" value="Macro"/>
    <property type="match status" value="1"/>
</dbReference>